<dbReference type="EMBL" id="CACVKT020002653">
    <property type="protein sequence ID" value="CAC5379222.1"/>
    <property type="molecule type" value="Genomic_DNA"/>
</dbReference>
<keyword evidence="3" id="KW-1185">Reference proteome</keyword>
<proteinExistence type="predicted"/>
<dbReference type="OrthoDB" id="6115861at2759"/>
<evidence type="ECO:0000313" key="3">
    <source>
        <dbReference type="Proteomes" id="UP000507470"/>
    </source>
</evidence>
<dbReference type="AlphaFoldDB" id="A0A6J8B5P2"/>
<dbReference type="Pfam" id="PF17517">
    <property type="entry name" value="IgGFc_binding"/>
    <property type="match status" value="1"/>
</dbReference>
<name>A0A6J8B5P2_MYTCO</name>
<dbReference type="PANTHER" id="PTHR46534">
    <property type="entry name" value="IGGFC_BINDING DOMAIN-CONTAINING PROTEIN"/>
    <property type="match status" value="1"/>
</dbReference>
<organism evidence="2 3">
    <name type="scientific">Mytilus coruscus</name>
    <name type="common">Sea mussel</name>
    <dbReference type="NCBI Taxonomy" id="42192"/>
    <lineage>
        <taxon>Eukaryota</taxon>
        <taxon>Metazoa</taxon>
        <taxon>Spiralia</taxon>
        <taxon>Lophotrochozoa</taxon>
        <taxon>Mollusca</taxon>
        <taxon>Bivalvia</taxon>
        <taxon>Autobranchia</taxon>
        <taxon>Pteriomorphia</taxon>
        <taxon>Mytilida</taxon>
        <taxon>Mytiloidea</taxon>
        <taxon>Mytilidae</taxon>
        <taxon>Mytilinae</taxon>
        <taxon>Mytilus</taxon>
    </lineage>
</organism>
<feature type="domain" description="IgGFc-binding protein N-terminal" evidence="1">
    <location>
        <begin position="192"/>
        <end position="479"/>
    </location>
</feature>
<dbReference type="InterPro" id="IPR035234">
    <property type="entry name" value="IgGFc-bd_N"/>
</dbReference>
<accession>A0A6J8B5P2</accession>
<evidence type="ECO:0000259" key="1">
    <source>
        <dbReference type="Pfam" id="PF17517"/>
    </source>
</evidence>
<dbReference type="PANTHER" id="PTHR46534:SF1">
    <property type="entry name" value="IGGFC-BINDING PROTEIN N-TERMINAL DOMAIN-CONTAINING PROTEIN"/>
    <property type="match status" value="1"/>
</dbReference>
<gene>
    <name evidence="2" type="ORF">MCOR_15312</name>
</gene>
<dbReference type="Proteomes" id="UP000507470">
    <property type="component" value="Unassembled WGS sequence"/>
</dbReference>
<reference evidence="2 3" key="1">
    <citation type="submission" date="2020-06" db="EMBL/GenBank/DDBJ databases">
        <authorList>
            <person name="Li R."/>
            <person name="Bekaert M."/>
        </authorList>
    </citation>
    <scope>NUCLEOTIDE SEQUENCE [LARGE SCALE GENOMIC DNA]</scope>
    <source>
        <strain evidence="3">wild</strain>
    </source>
</reference>
<sequence>MDAYADNVLHNNSVIMQKTIERKLNRSLSRRLRRFRNIMHSDIRSTLQHVKNEIDAVLSENFNKSDFKNTDGTRIGKLTEKTKGLFTHLKDHKGKLFYTMFPIQQVEWQMLKVQFIFTADKTTNVEIISEYAGINSTLVITTGVAYINIPNLVINLETGRTYTTILISADQPITVVVFFSQVYCSNECKSSSFIILPFIVLGTEYSLITLPNNNQNCGIITTATNTTVVIESASERNITVGSSTIHPGQTFNIIVLDYLEGFLIQTNNNLTAWKIFANKPIAVISGNKYTFFKESYTYFPYCYKYHCYTDIVYESLIPVDKWVRHYVIPLLHKASKNTTITITDNAAWSTTKQEDRIEVTLSPKSYFVSSSQPILLSLYAFTDNKGIAMMIVPGIEHFSRQYVIAPPKDPIHTSYISIMIKSSDVDGLRFIGNLLSVESTVIMARNESFSIVVKKLAGHSVYKIRHVSRNALYGVIVYGFGDSTAYAYPAGFRF</sequence>
<protein>
    <recommendedName>
        <fullName evidence="1">IgGFc-binding protein N-terminal domain-containing protein</fullName>
    </recommendedName>
</protein>
<evidence type="ECO:0000313" key="2">
    <source>
        <dbReference type="EMBL" id="CAC5379222.1"/>
    </source>
</evidence>